<keyword evidence="4" id="KW-1185">Reference proteome</keyword>
<dbReference type="Proteomes" id="UP000344571">
    <property type="component" value="Chromosome"/>
</dbReference>
<evidence type="ECO:0000313" key="3">
    <source>
        <dbReference type="Proteomes" id="UP000243750"/>
    </source>
</evidence>
<reference evidence="1 3" key="1">
    <citation type="submission" date="2017-09" db="EMBL/GenBank/DDBJ databases">
        <title>Bacterial and phytoplankton interrelationship in Kongsfjorden, an Arctic fjord.</title>
        <authorList>
            <person name="Sinha R."/>
            <person name="Krishnan K."/>
        </authorList>
    </citation>
    <scope>NUCLEOTIDE SEQUENCE [LARGE SCALE GENOMIC DNA]</scope>
    <source>
        <strain evidence="1 3">58</strain>
    </source>
</reference>
<dbReference type="AlphaFoldDB" id="A0AA91U232"/>
<proteinExistence type="predicted"/>
<accession>A0AA91U232</accession>
<organism evidence="1 3">
    <name type="scientific">Halopseudomonas pelagia</name>
    <dbReference type="NCBI Taxonomy" id="553151"/>
    <lineage>
        <taxon>Bacteria</taxon>
        <taxon>Pseudomonadati</taxon>
        <taxon>Pseudomonadota</taxon>
        <taxon>Gammaproteobacteria</taxon>
        <taxon>Pseudomonadales</taxon>
        <taxon>Pseudomonadaceae</taxon>
        <taxon>Halopseudomonas</taxon>
    </lineage>
</organism>
<evidence type="ECO:0000313" key="1">
    <source>
        <dbReference type="EMBL" id="PCC98931.1"/>
    </source>
</evidence>
<reference evidence="2 4" key="2">
    <citation type="submission" date="2018-10" db="EMBL/GenBank/DDBJ databases">
        <title>Complete genome sequence of Pseudomonas pelagia strain Kongs-67.</title>
        <authorList>
            <person name="Sinha R.K."/>
            <person name="Krishnan K."/>
        </authorList>
    </citation>
    <scope>NUCLEOTIDE SEQUENCE [LARGE SCALE GENOMIC DNA]</scope>
    <source>
        <strain evidence="2 4">Kongs-67</strain>
    </source>
</reference>
<evidence type="ECO:0000313" key="4">
    <source>
        <dbReference type="Proteomes" id="UP000344571"/>
    </source>
</evidence>
<sequence length="71" mass="8158">MSVYKLAAQLMQDNLLTAQAQGFNEQELAKALMNEVIAVYRRKRSISDIAHELHFLAENLDEDADYAFMRP</sequence>
<dbReference type="EMBL" id="NWMT01000175">
    <property type="protein sequence ID" value="PCC98931.1"/>
    <property type="molecule type" value="Genomic_DNA"/>
</dbReference>
<gene>
    <name evidence="1" type="ORF">CO192_13820</name>
    <name evidence="2" type="ORF">EAO82_18850</name>
</gene>
<dbReference type="EMBL" id="CP033116">
    <property type="protein sequence ID" value="QFY58240.1"/>
    <property type="molecule type" value="Genomic_DNA"/>
</dbReference>
<evidence type="ECO:0000313" key="2">
    <source>
        <dbReference type="EMBL" id="QFY58240.1"/>
    </source>
</evidence>
<protein>
    <submittedName>
        <fullName evidence="1">Uncharacterized protein</fullName>
    </submittedName>
</protein>
<dbReference type="Proteomes" id="UP000243750">
    <property type="component" value="Unassembled WGS sequence"/>
</dbReference>
<dbReference type="RefSeq" id="WP_096347131.1">
    <property type="nucleotide sequence ID" value="NZ_CP033116.1"/>
</dbReference>
<name>A0AA91U232_9GAMM</name>